<reference evidence="2" key="1">
    <citation type="submission" date="2016-02" db="EMBL/GenBank/DDBJ databases">
        <title>Draft Genome Sequence of Sporotomaculum syntrophicum Strain FB, a Syntrophic Benzoate Degrader.</title>
        <authorList>
            <person name="Nobu M.K."/>
            <person name="Narihiro T."/>
            <person name="Qiu Y.-L."/>
            <person name="Ohashi A."/>
            <person name="Liu W.-T."/>
            <person name="Yuji S."/>
        </authorList>
    </citation>
    <scope>NUCLEOTIDE SEQUENCE</scope>
    <source>
        <strain evidence="2">FB</strain>
    </source>
</reference>
<feature type="transmembrane region" description="Helical" evidence="1">
    <location>
        <begin position="43"/>
        <end position="65"/>
    </location>
</feature>
<dbReference type="EMBL" id="LSRS01000011">
    <property type="protein sequence ID" value="KAF1083747.1"/>
    <property type="molecule type" value="Genomic_DNA"/>
</dbReference>
<gene>
    <name evidence="2" type="ORF">SPSYN_03096</name>
</gene>
<keyword evidence="1" id="KW-1133">Transmembrane helix</keyword>
<feature type="transmembrane region" description="Helical" evidence="1">
    <location>
        <begin position="226"/>
        <end position="247"/>
    </location>
</feature>
<dbReference type="InterPro" id="IPR038728">
    <property type="entry name" value="YkvI-like"/>
</dbReference>
<organism evidence="2 3">
    <name type="scientific">Sporotomaculum syntrophicum</name>
    <dbReference type="NCBI Taxonomy" id="182264"/>
    <lineage>
        <taxon>Bacteria</taxon>
        <taxon>Bacillati</taxon>
        <taxon>Bacillota</taxon>
        <taxon>Clostridia</taxon>
        <taxon>Eubacteriales</taxon>
        <taxon>Desulfallaceae</taxon>
        <taxon>Sporotomaculum</taxon>
    </lineage>
</organism>
<protein>
    <recommendedName>
        <fullName evidence="4">Membrane protein YkvI</fullName>
    </recommendedName>
</protein>
<feature type="transmembrane region" description="Helical" evidence="1">
    <location>
        <begin position="192"/>
        <end position="214"/>
    </location>
</feature>
<name>A0A9D2WLP9_9FIRM</name>
<feature type="transmembrane region" description="Helical" evidence="1">
    <location>
        <begin position="308"/>
        <end position="325"/>
    </location>
</feature>
<dbReference type="Proteomes" id="UP000798488">
    <property type="component" value="Unassembled WGS sequence"/>
</dbReference>
<comment type="caution">
    <text evidence="2">The sequence shown here is derived from an EMBL/GenBank/DDBJ whole genome shotgun (WGS) entry which is preliminary data.</text>
</comment>
<feature type="transmembrane region" description="Helical" evidence="1">
    <location>
        <begin position="12"/>
        <end position="31"/>
    </location>
</feature>
<dbReference type="PANTHER" id="PTHR37814:SF1">
    <property type="entry name" value="MEMBRANE PROTEIN"/>
    <property type="match status" value="1"/>
</dbReference>
<feature type="transmembrane region" description="Helical" evidence="1">
    <location>
        <begin position="331"/>
        <end position="352"/>
    </location>
</feature>
<evidence type="ECO:0000313" key="2">
    <source>
        <dbReference type="EMBL" id="KAF1083747.1"/>
    </source>
</evidence>
<dbReference type="AlphaFoldDB" id="A0A9D2WLP9"/>
<evidence type="ECO:0000313" key="3">
    <source>
        <dbReference type="Proteomes" id="UP000798488"/>
    </source>
</evidence>
<dbReference type="RefSeq" id="WP_161823349.1">
    <property type="nucleotide sequence ID" value="NZ_LSRS01000011.1"/>
</dbReference>
<proteinExistence type="predicted"/>
<evidence type="ECO:0008006" key="4">
    <source>
        <dbReference type="Google" id="ProtNLM"/>
    </source>
</evidence>
<keyword evidence="3" id="KW-1185">Reference proteome</keyword>
<feature type="transmembrane region" description="Helical" evidence="1">
    <location>
        <begin position="86"/>
        <end position="110"/>
    </location>
</feature>
<feature type="transmembrane region" description="Helical" evidence="1">
    <location>
        <begin position="267"/>
        <end position="287"/>
    </location>
</feature>
<feature type="transmembrane region" description="Helical" evidence="1">
    <location>
        <begin position="146"/>
        <end position="167"/>
    </location>
</feature>
<dbReference type="PANTHER" id="PTHR37814">
    <property type="entry name" value="CONSERVED MEMBRANE PROTEIN"/>
    <property type="match status" value="1"/>
</dbReference>
<evidence type="ECO:0000256" key="1">
    <source>
        <dbReference type="SAM" id="Phobius"/>
    </source>
</evidence>
<dbReference type="Gene3D" id="1.20.1730.10">
    <property type="entry name" value="Sodium/glucose cotransporter"/>
    <property type="match status" value="1"/>
</dbReference>
<keyword evidence="1" id="KW-0812">Transmembrane</keyword>
<sequence length="367" mass="40017">MDKHKKCNPKAVIRIAGAFIAFLIGAGFATGQEILQFFSSYGYVSYGIIILNLIGFLILGQILLATGNEHQDNTFEHFTYYCGKKLGTVYSWLIPVTLFLIISVMISASGSTISEYFGVNRHLGSALMAFIVVGAYLVGFEKLVKIVSAIGPVIIIFALFVGAVTVVRDFGNFTDIAQYKDTLELSKASPNWILSAMLYLSLCFLTASTFYTALGKSATDKNEARLGATLGAVVFILALAIMSTAIMLNAKETSNLAIPTLYLACKISYVLGGMFSVILVLGIFSACSTMMWTVCSRFYAENVWKNRMFAIAIGIAAFIIGQFSFSKLINVFYPFIGYAGLIFIGCVVWKGTKKNCCNTRGRFSCGK</sequence>
<dbReference type="InterPro" id="IPR038377">
    <property type="entry name" value="Na/Glc_symporter_sf"/>
</dbReference>
<accession>A0A9D2WLP9</accession>
<feature type="transmembrane region" description="Helical" evidence="1">
    <location>
        <begin position="122"/>
        <end position="139"/>
    </location>
</feature>
<dbReference type="OrthoDB" id="4424890at2"/>
<keyword evidence="1" id="KW-0472">Membrane</keyword>